<evidence type="ECO:0000256" key="1">
    <source>
        <dbReference type="ARBA" id="ARBA00000822"/>
    </source>
</evidence>
<keyword evidence="7" id="KW-0413">Isomerase</keyword>
<dbReference type="GO" id="GO:0030246">
    <property type="term" value="F:carbohydrate binding"/>
    <property type="evidence" value="ECO:0007669"/>
    <property type="project" value="InterPro"/>
</dbReference>
<feature type="domain" description="UBA" evidence="13">
    <location>
        <begin position="593"/>
        <end position="633"/>
    </location>
</feature>
<dbReference type="AlphaFoldDB" id="A0A4U0UN70"/>
<dbReference type="SMART" id="SM00165">
    <property type="entry name" value="UBA"/>
    <property type="match status" value="1"/>
</dbReference>
<dbReference type="Proteomes" id="UP000310066">
    <property type="component" value="Unassembled WGS sequence"/>
</dbReference>
<organism evidence="15 16">
    <name type="scientific">Friedmanniomyces endolithicus</name>
    <dbReference type="NCBI Taxonomy" id="329885"/>
    <lineage>
        <taxon>Eukaryota</taxon>
        <taxon>Fungi</taxon>
        <taxon>Dikarya</taxon>
        <taxon>Ascomycota</taxon>
        <taxon>Pezizomycotina</taxon>
        <taxon>Dothideomycetes</taxon>
        <taxon>Dothideomycetidae</taxon>
        <taxon>Mycosphaerellales</taxon>
        <taxon>Teratosphaeriaceae</taxon>
        <taxon>Friedmanniomyces</taxon>
    </lineage>
</organism>
<keyword evidence="6" id="KW-0146">Chitin degradation</keyword>
<evidence type="ECO:0000256" key="9">
    <source>
        <dbReference type="ARBA" id="ARBA00023295"/>
    </source>
</evidence>
<feature type="domain" description="GH18" evidence="14">
    <location>
        <begin position="283"/>
        <end position="565"/>
    </location>
</feature>
<comment type="caution">
    <text evidence="15">The sequence shown here is derived from an EMBL/GenBank/DDBJ whole genome shotgun (WGS) entry which is preliminary data.</text>
</comment>
<dbReference type="InterPro" id="IPR001223">
    <property type="entry name" value="Glyco_hydro18_cat"/>
</dbReference>
<comment type="catalytic activity">
    <reaction evidence="1">
        <text>Random endo-hydrolysis of N-acetyl-beta-D-glucosaminide (1-&gt;4)-beta-linkages in chitin and chitodextrins.</text>
        <dbReference type="EC" id="3.2.1.14"/>
    </reaction>
</comment>
<evidence type="ECO:0000256" key="8">
    <source>
        <dbReference type="ARBA" id="ARBA00023277"/>
    </source>
</evidence>
<dbReference type="PANTHER" id="PTHR11122:SF13">
    <property type="entry name" value="GLUCOSE-6-PHOSPHATE 1-EPIMERASE"/>
    <property type="match status" value="1"/>
</dbReference>
<dbReference type="STRING" id="329885.A0A4U0UN70"/>
<dbReference type="GO" id="GO:0047938">
    <property type="term" value="F:glucose-6-phosphate 1-epimerase activity"/>
    <property type="evidence" value="ECO:0007669"/>
    <property type="project" value="UniProtKB-EC"/>
</dbReference>
<evidence type="ECO:0000256" key="2">
    <source>
        <dbReference type="ARBA" id="ARBA00001096"/>
    </source>
</evidence>
<dbReference type="GO" id="GO:0005737">
    <property type="term" value="C:cytoplasm"/>
    <property type="evidence" value="ECO:0007669"/>
    <property type="project" value="TreeGrafter"/>
</dbReference>
<dbReference type="Gene3D" id="1.10.8.10">
    <property type="entry name" value="DNA helicase RuvA subunit, C-terminal domain"/>
    <property type="match status" value="1"/>
</dbReference>
<dbReference type="Pfam" id="PF00704">
    <property type="entry name" value="Glyco_hydro_18"/>
    <property type="match status" value="1"/>
</dbReference>
<dbReference type="SUPFAM" id="SSF46934">
    <property type="entry name" value="UBA-like"/>
    <property type="match status" value="1"/>
</dbReference>
<dbReference type="Pfam" id="PF00627">
    <property type="entry name" value="UBA"/>
    <property type="match status" value="1"/>
</dbReference>
<dbReference type="InterPro" id="IPR025532">
    <property type="entry name" value="G6P_1-epimerase"/>
</dbReference>
<feature type="region of interest" description="Disordered" evidence="12">
    <location>
        <begin position="1"/>
        <end position="26"/>
    </location>
</feature>
<dbReference type="EMBL" id="NAJP01000054">
    <property type="protein sequence ID" value="TKA37137.1"/>
    <property type="molecule type" value="Genomic_DNA"/>
</dbReference>
<name>A0A4U0UN70_9PEZI</name>
<reference evidence="15 16" key="1">
    <citation type="submission" date="2017-03" db="EMBL/GenBank/DDBJ databases">
        <title>Genomes of endolithic fungi from Antarctica.</title>
        <authorList>
            <person name="Coleine C."/>
            <person name="Masonjones S."/>
            <person name="Stajich J.E."/>
        </authorList>
    </citation>
    <scope>NUCLEOTIDE SEQUENCE [LARGE SCALE GENOMIC DNA]</scope>
    <source>
        <strain evidence="15 16">CCFEE 5311</strain>
    </source>
</reference>
<dbReference type="CDD" id="cd14309">
    <property type="entry name" value="UBA_scDdi1_like"/>
    <property type="match status" value="1"/>
</dbReference>
<accession>A0A4U0UN70</accession>
<gene>
    <name evidence="15" type="ORF">B0A54_11998</name>
</gene>
<dbReference type="InterPro" id="IPR014718">
    <property type="entry name" value="GH-type_carb-bd"/>
</dbReference>
<dbReference type="PROSITE" id="PS01095">
    <property type="entry name" value="GH18_1"/>
    <property type="match status" value="1"/>
</dbReference>
<evidence type="ECO:0000256" key="4">
    <source>
        <dbReference type="ARBA" id="ARBA00012083"/>
    </source>
</evidence>
<evidence type="ECO:0000256" key="3">
    <source>
        <dbReference type="ARBA" id="ARBA00005866"/>
    </source>
</evidence>
<evidence type="ECO:0000313" key="16">
    <source>
        <dbReference type="Proteomes" id="UP000310066"/>
    </source>
</evidence>
<dbReference type="CDD" id="cd09020">
    <property type="entry name" value="D-hex-6-P-epi_like"/>
    <property type="match status" value="1"/>
</dbReference>
<dbReference type="EC" id="5.1.3.15" evidence="4"/>
<dbReference type="Gene3D" id="2.70.98.10">
    <property type="match status" value="1"/>
</dbReference>
<evidence type="ECO:0000256" key="11">
    <source>
        <dbReference type="RuleBase" id="RU000489"/>
    </source>
</evidence>
<dbReference type="Pfam" id="PF01263">
    <property type="entry name" value="Aldose_epim"/>
    <property type="match status" value="1"/>
</dbReference>
<dbReference type="InterPro" id="IPR001579">
    <property type="entry name" value="Glyco_hydro_18_chit_AS"/>
</dbReference>
<feature type="compositionally biased region" description="Polar residues" evidence="12">
    <location>
        <begin position="8"/>
        <end position="23"/>
    </location>
</feature>
<dbReference type="InterPro" id="IPR008183">
    <property type="entry name" value="Aldose_1/G6P_1-epimerase"/>
</dbReference>
<dbReference type="InterPro" id="IPR009060">
    <property type="entry name" value="UBA-like_sf"/>
</dbReference>
<evidence type="ECO:0000259" key="13">
    <source>
        <dbReference type="PROSITE" id="PS50030"/>
    </source>
</evidence>
<dbReference type="InterPro" id="IPR017853">
    <property type="entry name" value="GH"/>
</dbReference>
<dbReference type="GO" id="GO:0008843">
    <property type="term" value="F:endochitinase activity"/>
    <property type="evidence" value="ECO:0007669"/>
    <property type="project" value="UniProtKB-EC"/>
</dbReference>
<dbReference type="GO" id="GO:0006032">
    <property type="term" value="P:chitin catabolic process"/>
    <property type="evidence" value="ECO:0007669"/>
    <property type="project" value="UniProtKB-KW"/>
</dbReference>
<dbReference type="PANTHER" id="PTHR11122">
    <property type="entry name" value="APOSPORY-ASSOCIATED PROTEIN C-RELATED"/>
    <property type="match status" value="1"/>
</dbReference>
<dbReference type="GO" id="GO:0000272">
    <property type="term" value="P:polysaccharide catabolic process"/>
    <property type="evidence" value="ECO:0007669"/>
    <property type="project" value="UniProtKB-KW"/>
</dbReference>
<dbReference type="SUPFAM" id="SSF74650">
    <property type="entry name" value="Galactose mutarotase-like"/>
    <property type="match status" value="1"/>
</dbReference>
<evidence type="ECO:0000256" key="10">
    <source>
        <dbReference type="ARBA" id="ARBA00023326"/>
    </source>
</evidence>
<dbReference type="Gene3D" id="3.20.20.80">
    <property type="entry name" value="Glycosidases"/>
    <property type="match status" value="1"/>
</dbReference>
<evidence type="ECO:0000256" key="6">
    <source>
        <dbReference type="ARBA" id="ARBA00023024"/>
    </source>
</evidence>
<keyword evidence="5 11" id="KW-0378">Hydrolase</keyword>
<keyword evidence="9 11" id="KW-0326">Glycosidase</keyword>
<keyword evidence="10" id="KW-0624">Polysaccharide degradation</keyword>
<evidence type="ECO:0000256" key="7">
    <source>
        <dbReference type="ARBA" id="ARBA00023235"/>
    </source>
</evidence>
<dbReference type="OrthoDB" id="3012298at2759"/>
<dbReference type="SUPFAM" id="SSF51445">
    <property type="entry name" value="(Trans)glycosidases"/>
    <property type="match status" value="1"/>
</dbReference>
<evidence type="ECO:0000313" key="15">
    <source>
        <dbReference type="EMBL" id="TKA37137.1"/>
    </source>
</evidence>
<keyword evidence="8" id="KW-0119">Carbohydrate metabolism</keyword>
<evidence type="ECO:0000256" key="12">
    <source>
        <dbReference type="SAM" id="MobiDB-lite"/>
    </source>
</evidence>
<dbReference type="InterPro" id="IPR015940">
    <property type="entry name" value="UBA"/>
</dbReference>
<dbReference type="PROSITE" id="PS51910">
    <property type="entry name" value="GH18_2"/>
    <property type="match status" value="1"/>
</dbReference>
<sequence>MDRPNKPSAISPSGTGPQPSVHSEQGRVIASLPTGDSVEVLLYGATVTSWKANGRENIWVSDAAKLDGSKPVRGGVPIVFPCFGPPPKNHATSALPQHGFARNSTWVYLGKSSSESGKLASGGDDSVKLDFGLTSSELSEDAKKAWGYDFSLVYSVTLARDGLQTMLNVQNKGDKALEFQMLLHTYFRIDDISKVAINGLGSATYIDKVLNATEHQQSTPSLQITGEVDRVYSAIKQDTTSITQDGKPRLDVTRDGISDSVVWNPWIEKAKSMGDFEPKDGYKKMVCVETHHQPHGGPPISLLPLITNNTGVTHIIIAAIHLNDGADNITLNDDHPDHEKFNTLWGEVAWCQASGVKVMGMLGGAAKGSFARLDGDDPAIFEANYTPLREMFRKHRLDGIDLDIEEPTSIPGTIRLIDRLRADFGPTFLITLAPVATALLVGQPHLSGPAFDYHVLEAMRGHEIAWYNAQFYNGWGDASTTFWYEGIIGTGWRPEKVVVGLLTNPINGPSGYVAQPEIDRVLTVMRARHAGFGGVMGWEHFNALPGGTERPWEWAAHMSRVLHAPLPPMPAPQQQTPIRPYGQPAVLPPAPHPYPAESVKTLQDLGFTQQQAVAALNSTNGNVEYAAGLMFQD</sequence>
<evidence type="ECO:0000259" key="14">
    <source>
        <dbReference type="PROSITE" id="PS51910"/>
    </source>
</evidence>
<dbReference type="PROSITE" id="PS50030">
    <property type="entry name" value="UBA"/>
    <property type="match status" value="1"/>
</dbReference>
<protein>
    <recommendedName>
        <fullName evidence="4">glucose-6-phosphate 1-epimerase</fullName>
        <ecNumber evidence="4">5.1.3.15</ecNumber>
    </recommendedName>
</protein>
<proteinExistence type="inferred from homology"/>
<evidence type="ECO:0000256" key="5">
    <source>
        <dbReference type="ARBA" id="ARBA00022801"/>
    </source>
</evidence>
<comment type="similarity">
    <text evidence="3">Belongs to the glucose-6-phosphate 1-epimerase family.</text>
</comment>
<dbReference type="InterPro" id="IPR011013">
    <property type="entry name" value="Gal_mutarotase_sf_dom"/>
</dbReference>
<comment type="catalytic activity">
    <reaction evidence="2">
        <text>alpha-D-glucose 6-phosphate = beta-D-glucose 6-phosphate</text>
        <dbReference type="Rhea" id="RHEA:16249"/>
        <dbReference type="ChEBI" id="CHEBI:58225"/>
        <dbReference type="ChEBI" id="CHEBI:58247"/>
        <dbReference type="EC" id="5.1.3.15"/>
    </reaction>
</comment>